<reference evidence="1 2" key="1">
    <citation type="journal article" date="2015" name="Int. J. Syst. Evol. Microbiol.">
        <title>Mariniphaga sediminis sp. nov., isolated from coastal sediment.</title>
        <authorList>
            <person name="Wang F.Q."/>
            <person name="Shen Q.Y."/>
            <person name="Chen G.J."/>
            <person name="Du Z.J."/>
        </authorList>
    </citation>
    <scope>NUCLEOTIDE SEQUENCE [LARGE SCALE GENOMIC DNA]</scope>
    <source>
        <strain evidence="1 2">SY21</strain>
    </source>
</reference>
<evidence type="ECO:0000313" key="1">
    <source>
        <dbReference type="EMBL" id="RIH66966.1"/>
    </source>
</evidence>
<keyword evidence="2" id="KW-1185">Reference proteome</keyword>
<proteinExistence type="predicted"/>
<comment type="caution">
    <text evidence="1">The sequence shown here is derived from an EMBL/GenBank/DDBJ whole genome shotgun (WGS) entry which is preliminary data.</text>
</comment>
<dbReference type="OrthoDB" id="337762at2"/>
<dbReference type="AlphaFoldDB" id="A0A399D633"/>
<evidence type="ECO:0008006" key="3">
    <source>
        <dbReference type="Google" id="ProtNLM"/>
    </source>
</evidence>
<dbReference type="Proteomes" id="UP000266441">
    <property type="component" value="Unassembled WGS sequence"/>
</dbReference>
<name>A0A399D633_9BACT</name>
<protein>
    <recommendedName>
        <fullName evidence="3">Ceramidase</fullName>
    </recommendedName>
</protein>
<sequence length="528" mass="57254">MDKKESRRYFIKKSAGIAAGFMVPGFAPFRLLGNDKNGNAPGLAGDNETGLFSGFAERDITPEIGMEQPGGYGKSFHKTFHDPCKVRTVVFYDGKKKVAIVGIDALMVHRSLVLSVRKKVAESCGIPAESILIAASHSHSSGPTGMIQPGQYDHADPLAKSLAYEKSSCADPKYLKLVEEKMVEAICQANNSLEESRLGVGTGREEEVAFNRRFHMGNGLTYTHPGQGNPDIIKSAGPVDPEVGVIGVWNNQGECKGCIINFACHATTNPGGISANWIYYLEQTIRGAMGPDCIVVFLAGASGDVTQVNNLNPHRNRAGEDWARFVGARVGAEAVKVLLSMPRGEMMPLDARSKVMEIKRRNPDPERVKQCTQLVQKSPEEVGSTEWTFAKEIVLLDALIKNEPVEQVEVQALQVGPAVFITNPAEYFCQFGLDIKSKSPFTFTFPVSLANGSVGYVPTEEAFGSDGGGYETRLTSYSNLKINAGSKIAETGVKLSRQMIPGVAPDYEKAPPFSGTPWRYGNVKPELK</sequence>
<evidence type="ECO:0000313" key="2">
    <source>
        <dbReference type="Proteomes" id="UP000266441"/>
    </source>
</evidence>
<dbReference type="RefSeq" id="WP_119347992.1">
    <property type="nucleotide sequence ID" value="NZ_QWET01000001.1"/>
</dbReference>
<dbReference type="EMBL" id="QWET01000001">
    <property type="protein sequence ID" value="RIH66966.1"/>
    <property type="molecule type" value="Genomic_DNA"/>
</dbReference>
<accession>A0A399D633</accession>
<organism evidence="1 2">
    <name type="scientific">Mariniphaga sediminis</name>
    <dbReference type="NCBI Taxonomy" id="1628158"/>
    <lineage>
        <taxon>Bacteria</taxon>
        <taxon>Pseudomonadati</taxon>
        <taxon>Bacteroidota</taxon>
        <taxon>Bacteroidia</taxon>
        <taxon>Marinilabiliales</taxon>
        <taxon>Prolixibacteraceae</taxon>
        <taxon>Mariniphaga</taxon>
    </lineage>
</organism>
<gene>
    <name evidence="1" type="ORF">D1164_00605</name>
</gene>